<proteinExistence type="predicted"/>
<gene>
    <name evidence="2" type="ORF">B5F97_05410</name>
</gene>
<evidence type="ECO:0000313" key="2">
    <source>
        <dbReference type="EMBL" id="OUO01670.1"/>
    </source>
</evidence>
<keyword evidence="1" id="KW-1133">Transmembrane helix</keyword>
<reference evidence="3" key="1">
    <citation type="submission" date="2017-04" db="EMBL/GenBank/DDBJ databases">
        <title>Function of individual gut microbiota members based on whole genome sequencing of pure cultures obtained from chicken caecum.</title>
        <authorList>
            <person name="Medvecky M."/>
            <person name="Cejkova D."/>
            <person name="Polansky O."/>
            <person name="Karasova D."/>
            <person name="Kubasova T."/>
            <person name="Cizek A."/>
            <person name="Rychlik I."/>
        </authorList>
    </citation>
    <scope>NUCLEOTIDE SEQUENCE [LARGE SCALE GENOMIC DNA]</scope>
    <source>
        <strain evidence="3">An43</strain>
    </source>
</reference>
<keyword evidence="1" id="KW-0812">Transmembrane</keyword>
<feature type="transmembrane region" description="Helical" evidence="1">
    <location>
        <begin position="16"/>
        <end position="36"/>
    </location>
</feature>
<evidence type="ECO:0000313" key="3">
    <source>
        <dbReference type="Proteomes" id="UP000195386"/>
    </source>
</evidence>
<sequence length="42" mass="4806">GNKRFVNGVEVYDFTYINWFWIGAALLSVLLALLVWNASSKE</sequence>
<evidence type="ECO:0000256" key="1">
    <source>
        <dbReference type="SAM" id="Phobius"/>
    </source>
</evidence>
<dbReference type="AlphaFoldDB" id="A0A1Y3Z218"/>
<accession>A0A1Y3Z218</accession>
<dbReference type="Proteomes" id="UP000195386">
    <property type="component" value="Unassembled WGS sequence"/>
</dbReference>
<protein>
    <submittedName>
        <fullName evidence="2">MFS transporter</fullName>
    </submittedName>
</protein>
<comment type="caution">
    <text evidence="2">The sequence shown here is derived from an EMBL/GenBank/DDBJ whole genome shotgun (WGS) entry which is preliminary data.</text>
</comment>
<organism evidence="2 3">
    <name type="scientific">Bacteroides clarus</name>
    <dbReference type="NCBI Taxonomy" id="626929"/>
    <lineage>
        <taxon>Bacteria</taxon>
        <taxon>Pseudomonadati</taxon>
        <taxon>Bacteroidota</taxon>
        <taxon>Bacteroidia</taxon>
        <taxon>Bacteroidales</taxon>
        <taxon>Bacteroidaceae</taxon>
        <taxon>Bacteroides</taxon>
    </lineage>
</organism>
<name>A0A1Y3Z218_9BACE</name>
<feature type="non-terminal residue" evidence="2">
    <location>
        <position position="1"/>
    </location>
</feature>
<keyword evidence="1" id="KW-0472">Membrane</keyword>
<dbReference type="EMBL" id="NFII01000004">
    <property type="protein sequence ID" value="OUO01670.1"/>
    <property type="molecule type" value="Genomic_DNA"/>
</dbReference>